<organism evidence="1 2">
    <name type="scientific">Candidatus Thiomargarita nelsonii</name>
    <dbReference type="NCBI Taxonomy" id="1003181"/>
    <lineage>
        <taxon>Bacteria</taxon>
        <taxon>Pseudomonadati</taxon>
        <taxon>Pseudomonadota</taxon>
        <taxon>Gammaproteobacteria</taxon>
        <taxon>Thiotrichales</taxon>
        <taxon>Thiotrichaceae</taxon>
        <taxon>Thiomargarita</taxon>
    </lineage>
</organism>
<dbReference type="AlphaFoldDB" id="A0A176RYJ8"/>
<evidence type="ECO:0000313" key="2">
    <source>
        <dbReference type="Proteomes" id="UP000076962"/>
    </source>
</evidence>
<keyword evidence="2" id="KW-1185">Reference proteome</keyword>
<feature type="non-terminal residue" evidence="1">
    <location>
        <position position="1"/>
    </location>
</feature>
<proteinExistence type="predicted"/>
<evidence type="ECO:0000313" key="1">
    <source>
        <dbReference type="EMBL" id="OAD20861.1"/>
    </source>
</evidence>
<dbReference type="Proteomes" id="UP000076962">
    <property type="component" value="Unassembled WGS sequence"/>
</dbReference>
<sequence>KSTDGNLEASIEGCGKQTPDETIFLCRFKTDIKISVYAHPVDEYELKIEAVAQP</sequence>
<name>A0A176RYJ8_9GAMM</name>
<protein>
    <submittedName>
        <fullName evidence="1">Uncharacterized protein</fullName>
    </submittedName>
</protein>
<dbReference type="EMBL" id="LUTY01002053">
    <property type="protein sequence ID" value="OAD20861.1"/>
    <property type="molecule type" value="Genomic_DNA"/>
</dbReference>
<comment type="caution">
    <text evidence="1">The sequence shown here is derived from an EMBL/GenBank/DDBJ whole genome shotgun (WGS) entry which is preliminary data.</text>
</comment>
<gene>
    <name evidence="1" type="ORF">THIOM_003407</name>
</gene>
<accession>A0A176RYJ8</accession>
<reference evidence="1 2" key="1">
    <citation type="submission" date="2016-05" db="EMBL/GenBank/DDBJ databases">
        <title>Single-cell genome of chain-forming Candidatus Thiomargarita nelsonii and comparison to other large sulfur-oxidizing bacteria.</title>
        <authorList>
            <person name="Winkel M."/>
            <person name="Salman V."/>
            <person name="Woyke T."/>
            <person name="Schulz-Vogt H."/>
            <person name="Richter M."/>
            <person name="Flood B."/>
            <person name="Bailey J."/>
            <person name="Amann R."/>
            <person name="Mussmann M."/>
        </authorList>
    </citation>
    <scope>NUCLEOTIDE SEQUENCE [LARGE SCALE GENOMIC DNA]</scope>
    <source>
        <strain evidence="1 2">THI036</strain>
    </source>
</reference>